<evidence type="ECO:0000256" key="3">
    <source>
        <dbReference type="ARBA" id="ARBA00022553"/>
    </source>
</evidence>
<dbReference type="GO" id="GO:0005634">
    <property type="term" value="C:nucleus"/>
    <property type="evidence" value="ECO:0007669"/>
    <property type="project" value="UniProtKB-SubCell"/>
</dbReference>
<evidence type="ECO:0000256" key="4">
    <source>
        <dbReference type="ARBA" id="ARBA00023015"/>
    </source>
</evidence>
<dbReference type="Proteomes" id="UP001458880">
    <property type="component" value="Unassembled WGS sequence"/>
</dbReference>
<evidence type="ECO:0000259" key="7">
    <source>
        <dbReference type="Pfam" id="PF04218"/>
    </source>
</evidence>
<organism evidence="8 9">
    <name type="scientific">Popillia japonica</name>
    <name type="common">Japanese beetle</name>
    <dbReference type="NCBI Taxonomy" id="7064"/>
    <lineage>
        <taxon>Eukaryota</taxon>
        <taxon>Metazoa</taxon>
        <taxon>Ecdysozoa</taxon>
        <taxon>Arthropoda</taxon>
        <taxon>Hexapoda</taxon>
        <taxon>Insecta</taxon>
        <taxon>Pterygota</taxon>
        <taxon>Neoptera</taxon>
        <taxon>Endopterygota</taxon>
        <taxon>Coleoptera</taxon>
        <taxon>Polyphaga</taxon>
        <taxon>Scarabaeiformia</taxon>
        <taxon>Scarabaeidae</taxon>
        <taxon>Rutelinae</taxon>
        <taxon>Popillia</taxon>
    </lineage>
</organism>
<comment type="subcellular location">
    <subcellularLocation>
        <location evidence="1">Nucleus</location>
    </subcellularLocation>
</comment>
<dbReference type="Gene3D" id="1.10.10.10">
    <property type="entry name" value="Winged helix-like DNA-binding domain superfamily/Winged helix DNA-binding domain"/>
    <property type="match status" value="1"/>
</dbReference>
<dbReference type="EMBL" id="JASPKY010000190">
    <property type="protein sequence ID" value="KAK9722252.1"/>
    <property type="molecule type" value="Genomic_DNA"/>
</dbReference>
<keyword evidence="9" id="KW-1185">Reference proteome</keyword>
<evidence type="ECO:0000313" key="8">
    <source>
        <dbReference type="EMBL" id="KAK9722252.1"/>
    </source>
</evidence>
<reference evidence="8 9" key="1">
    <citation type="journal article" date="2024" name="BMC Genomics">
        <title>De novo assembly and annotation of Popillia japonica's genome with initial clues to its potential as an invasive pest.</title>
        <authorList>
            <person name="Cucini C."/>
            <person name="Boschi S."/>
            <person name="Funari R."/>
            <person name="Cardaioli E."/>
            <person name="Iannotti N."/>
            <person name="Marturano G."/>
            <person name="Paoli F."/>
            <person name="Bruttini M."/>
            <person name="Carapelli A."/>
            <person name="Frati F."/>
            <person name="Nardi F."/>
        </authorList>
    </citation>
    <scope>NUCLEOTIDE SEQUENCE [LARGE SCALE GENOMIC DNA]</scope>
    <source>
        <strain evidence="8">DMR45628</strain>
    </source>
</reference>
<evidence type="ECO:0000256" key="6">
    <source>
        <dbReference type="ARBA" id="ARBA00023163"/>
    </source>
</evidence>
<dbReference type="InterPro" id="IPR051839">
    <property type="entry name" value="RD_transcriptional_regulator"/>
</dbReference>
<keyword evidence="2" id="KW-0217">Developmental protein</keyword>
<comment type="caution">
    <text evidence="8">The sequence shown here is derived from an EMBL/GenBank/DDBJ whole genome shotgun (WGS) entry which is preliminary data.</text>
</comment>
<dbReference type="Pfam" id="PF04218">
    <property type="entry name" value="CENP-B_N"/>
    <property type="match status" value="1"/>
</dbReference>
<proteinExistence type="predicted"/>
<dbReference type="GO" id="GO:0003677">
    <property type="term" value="F:DNA binding"/>
    <property type="evidence" value="ECO:0007669"/>
    <property type="project" value="UniProtKB-KW"/>
</dbReference>
<evidence type="ECO:0000256" key="5">
    <source>
        <dbReference type="ARBA" id="ARBA00023125"/>
    </source>
</evidence>
<evidence type="ECO:0000256" key="1">
    <source>
        <dbReference type="ARBA" id="ARBA00004123"/>
    </source>
</evidence>
<evidence type="ECO:0000256" key="2">
    <source>
        <dbReference type="ARBA" id="ARBA00022473"/>
    </source>
</evidence>
<dbReference type="PANTHER" id="PTHR33215:SF13">
    <property type="entry name" value="PROTEIN DISTAL ANTENNA"/>
    <property type="match status" value="1"/>
</dbReference>
<protein>
    <submittedName>
        <fullName evidence="8">CENP-B N-terminal DNA-binding domain</fullName>
    </submittedName>
</protein>
<keyword evidence="3" id="KW-0597">Phosphoprotein</keyword>
<dbReference type="InterPro" id="IPR007889">
    <property type="entry name" value="HTH_Psq"/>
</dbReference>
<keyword evidence="6" id="KW-0804">Transcription</keyword>
<dbReference type="PANTHER" id="PTHR33215">
    <property type="entry name" value="PROTEIN DISTAL ANTENNA"/>
    <property type="match status" value="1"/>
</dbReference>
<keyword evidence="4" id="KW-0805">Transcription regulation</keyword>
<dbReference type="AlphaFoldDB" id="A0AAW1KQ78"/>
<dbReference type="InterPro" id="IPR036388">
    <property type="entry name" value="WH-like_DNA-bd_sf"/>
</dbReference>
<dbReference type="InterPro" id="IPR009057">
    <property type="entry name" value="Homeodomain-like_sf"/>
</dbReference>
<name>A0AAW1KQ78_POPJA</name>
<evidence type="ECO:0000313" key="9">
    <source>
        <dbReference type="Proteomes" id="UP001458880"/>
    </source>
</evidence>
<sequence length="99" mass="11547">MSKRHSYSVKEKLEIIKKLKNGVTKACIRRERHSYSVKEKLEIIKKVKSGVTKACIRREFGIPEGTVRGWMAEETKLNSFIDKLDEGTSLKDQIEFVYR</sequence>
<keyword evidence="5 8" id="KW-0238">DNA-binding</keyword>
<accession>A0AAW1KQ78</accession>
<feature type="domain" description="HTH psq-type" evidence="7">
    <location>
        <begin position="29"/>
        <end position="78"/>
    </location>
</feature>
<dbReference type="SUPFAM" id="SSF46689">
    <property type="entry name" value="Homeodomain-like"/>
    <property type="match status" value="1"/>
</dbReference>
<gene>
    <name evidence="8" type="ORF">QE152_g19770</name>
</gene>